<keyword evidence="4" id="KW-1185">Reference proteome</keyword>
<dbReference type="Proteomes" id="UP000184465">
    <property type="component" value="Unassembled WGS sequence"/>
</dbReference>
<feature type="coiled-coil region" evidence="1">
    <location>
        <begin position="69"/>
        <end position="138"/>
    </location>
</feature>
<keyword evidence="1" id="KW-0175">Coiled coil</keyword>
<dbReference type="RefSeq" id="WP_073150264.1">
    <property type="nucleotide sequence ID" value="NZ_FRAG01000029.1"/>
</dbReference>
<dbReference type="STRING" id="1121301.SAMN02745912_02401"/>
<evidence type="ECO:0000256" key="2">
    <source>
        <dbReference type="SAM" id="Phobius"/>
    </source>
</evidence>
<name>A0A1M6Q2E2_PARC5</name>
<keyword evidence="2" id="KW-1133">Transmembrane helix</keyword>
<evidence type="ECO:0000313" key="3">
    <source>
        <dbReference type="EMBL" id="SHK14402.1"/>
    </source>
</evidence>
<evidence type="ECO:0000313" key="4">
    <source>
        <dbReference type="Proteomes" id="UP000184465"/>
    </source>
</evidence>
<feature type="transmembrane region" description="Helical" evidence="2">
    <location>
        <begin position="25"/>
        <end position="47"/>
    </location>
</feature>
<reference evidence="3 4" key="1">
    <citation type="submission" date="2016-11" db="EMBL/GenBank/DDBJ databases">
        <authorList>
            <person name="Jaros S."/>
            <person name="Januszkiewicz K."/>
            <person name="Wedrychowicz H."/>
        </authorList>
    </citation>
    <scope>NUCLEOTIDE SEQUENCE [LARGE SCALE GENOMIC DNA]</scope>
    <source>
        <strain evidence="3 4">DSM 15212</strain>
    </source>
</reference>
<sequence length="143" mass="16858">MTDSMNPQSYHSRKPKRKKKKGNKILLNIFLFIISIGLWSGIVYYGYIYAKDYIDTSINNVMQNNIMVVEQLKEEVKIVNSDIRRLRKEIKDLKEEVRDADSTLSDANHIQEDIEERLKYLDDKLIKLKESLRILEEAPNVKN</sequence>
<keyword evidence="2" id="KW-0812">Transmembrane</keyword>
<dbReference type="AlphaFoldDB" id="A0A1M6Q2E2"/>
<proteinExistence type="predicted"/>
<dbReference type="EMBL" id="FRAG01000029">
    <property type="protein sequence ID" value="SHK14402.1"/>
    <property type="molecule type" value="Genomic_DNA"/>
</dbReference>
<keyword evidence="2" id="KW-0472">Membrane</keyword>
<protein>
    <submittedName>
        <fullName evidence="3">Uncharacterized protein</fullName>
    </submittedName>
</protein>
<evidence type="ECO:0000256" key="1">
    <source>
        <dbReference type="SAM" id="Coils"/>
    </source>
</evidence>
<gene>
    <name evidence="3" type="ORF">SAMN02745912_02401</name>
</gene>
<organism evidence="3 4">
    <name type="scientific">Paramaledivibacter caminithermalis (strain DSM 15212 / CIP 107654 / DViRD3)</name>
    <name type="common">Clostridium caminithermale</name>
    <dbReference type="NCBI Taxonomy" id="1121301"/>
    <lineage>
        <taxon>Bacteria</taxon>
        <taxon>Bacillati</taxon>
        <taxon>Bacillota</taxon>
        <taxon>Clostridia</taxon>
        <taxon>Peptostreptococcales</taxon>
        <taxon>Caminicellaceae</taxon>
        <taxon>Paramaledivibacter</taxon>
    </lineage>
</organism>
<accession>A0A1M6Q2E2</accession>